<feature type="domain" description="GOLD" evidence="9">
    <location>
        <begin position="16"/>
        <end position="195"/>
    </location>
</feature>
<dbReference type="OrthoDB" id="62956at2759"/>
<evidence type="ECO:0000313" key="11">
    <source>
        <dbReference type="Proteomes" id="UP000002899"/>
    </source>
</evidence>
<dbReference type="Pfam" id="PF01105">
    <property type="entry name" value="EMP24_GP25L"/>
    <property type="match status" value="1"/>
</dbReference>
<keyword evidence="3 7" id="KW-0812">Transmembrane</keyword>
<dbReference type="InterPro" id="IPR009038">
    <property type="entry name" value="GOLD_dom"/>
</dbReference>
<keyword evidence="5 7" id="KW-1133">Transmembrane helix</keyword>
<dbReference type="GeneID" id="24425088"/>
<comment type="similarity">
    <text evidence="2">Belongs to the EMP24/GP25L family.</text>
</comment>
<keyword evidence="11" id="KW-1185">Reference proteome</keyword>
<evidence type="ECO:0000256" key="2">
    <source>
        <dbReference type="ARBA" id="ARBA00007104"/>
    </source>
</evidence>
<dbReference type="KEGG" id="bmic:BMR1_03g02230"/>
<dbReference type="PANTHER" id="PTHR22811">
    <property type="entry name" value="TRANSMEMBRANE EMP24 DOMAIN-CONTAINING PROTEIN"/>
    <property type="match status" value="1"/>
</dbReference>
<protein>
    <submittedName>
        <fullName evidence="10">Cop-coated vesicle membrane protein p24, putative</fullName>
    </submittedName>
</protein>
<feature type="chain" id="PRO_5013045767" evidence="8">
    <location>
        <begin position="17"/>
        <end position="200"/>
    </location>
</feature>
<organism evidence="10 11">
    <name type="scientific">Babesia microti (strain RI)</name>
    <dbReference type="NCBI Taxonomy" id="1133968"/>
    <lineage>
        <taxon>Eukaryota</taxon>
        <taxon>Sar</taxon>
        <taxon>Alveolata</taxon>
        <taxon>Apicomplexa</taxon>
        <taxon>Aconoidasida</taxon>
        <taxon>Piroplasmida</taxon>
        <taxon>Babesiidae</taxon>
        <taxon>Babesia</taxon>
    </lineage>
</organism>
<feature type="transmembrane region" description="Helical" evidence="7">
    <location>
        <begin position="168"/>
        <end position="190"/>
    </location>
</feature>
<reference evidence="10 11" key="1">
    <citation type="journal article" date="2012" name="Nucleic Acids Res.">
        <title>Sequencing of the smallest Apicomplexan genome from the human pathogen Babesia microti.</title>
        <authorList>
            <person name="Cornillot E."/>
            <person name="Hadj-Kaddour K."/>
            <person name="Dassouli A."/>
            <person name="Noel B."/>
            <person name="Ranwez V."/>
            <person name="Vacherie B."/>
            <person name="Augagneur Y."/>
            <person name="Bres V."/>
            <person name="Duclos A."/>
            <person name="Randazzo S."/>
            <person name="Carcy B."/>
            <person name="Debierre-Grockiego F."/>
            <person name="Delbecq S."/>
            <person name="Moubri-Menage K."/>
            <person name="Shams-Eldin H."/>
            <person name="Usmani-Brown S."/>
            <person name="Bringaud F."/>
            <person name="Wincker P."/>
            <person name="Vivares C.P."/>
            <person name="Schwarz R.T."/>
            <person name="Schetters T.P."/>
            <person name="Krause P.J."/>
            <person name="Gorenflot A."/>
            <person name="Berry V."/>
            <person name="Barbe V."/>
            <person name="Ben Mamoun C."/>
        </authorList>
    </citation>
    <scope>NUCLEOTIDE SEQUENCE [LARGE SCALE GENOMIC DNA]</scope>
    <source>
        <strain evidence="10 11">RI</strain>
    </source>
</reference>
<dbReference type="GO" id="GO:0016020">
    <property type="term" value="C:membrane"/>
    <property type="evidence" value="ECO:0007669"/>
    <property type="project" value="UniProtKB-SubCell"/>
</dbReference>
<evidence type="ECO:0000259" key="9">
    <source>
        <dbReference type="SMART" id="SM01190"/>
    </source>
</evidence>
<evidence type="ECO:0000256" key="8">
    <source>
        <dbReference type="SAM" id="SignalP"/>
    </source>
</evidence>
<proteinExistence type="inferred from homology"/>
<keyword evidence="4 8" id="KW-0732">Signal</keyword>
<dbReference type="RefSeq" id="XP_021338596.1">
    <property type="nucleotide sequence ID" value="XM_021482029.1"/>
</dbReference>
<dbReference type="EMBL" id="LN871598">
    <property type="protein sequence ID" value="SJK86439.1"/>
    <property type="molecule type" value="Genomic_DNA"/>
</dbReference>
<accession>A0A1R4ABP8</accession>
<name>A0A1R4ABP8_BABMR</name>
<feature type="signal peptide" evidence="8">
    <location>
        <begin position="1"/>
        <end position="16"/>
    </location>
</feature>
<dbReference type="Proteomes" id="UP000002899">
    <property type="component" value="Chromosome III"/>
</dbReference>
<dbReference type="AlphaFoldDB" id="A0A1R4ABP8"/>
<dbReference type="SMART" id="SM01190">
    <property type="entry name" value="EMP24_GP25L"/>
    <property type="match status" value="1"/>
</dbReference>
<evidence type="ECO:0000256" key="5">
    <source>
        <dbReference type="ARBA" id="ARBA00022989"/>
    </source>
</evidence>
<evidence type="ECO:0000256" key="4">
    <source>
        <dbReference type="ARBA" id="ARBA00022729"/>
    </source>
</evidence>
<dbReference type="VEuPathDB" id="PiroplasmaDB:BMR1_03g02230"/>
<evidence type="ECO:0000313" key="10">
    <source>
        <dbReference type="EMBL" id="SJK86439.1"/>
    </source>
</evidence>
<keyword evidence="6 7" id="KW-0472">Membrane</keyword>
<reference evidence="10 11" key="2">
    <citation type="journal article" date="2013" name="PLoS ONE">
        <title>Whole genome mapping and re-organization of the nuclear and mitochondrial genomes of Babesia microti isolates.</title>
        <authorList>
            <person name="Cornillot E."/>
            <person name="Dassouli A."/>
            <person name="Garg A."/>
            <person name="Pachikara N."/>
            <person name="Randazzo S."/>
            <person name="Depoix D."/>
            <person name="Carcy B."/>
            <person name="Delbecq S."/>
            <person name="Frutos R."/>
            <person name="Silva J.C."/>
            <person name="Sutton R."/>
            <person name="Krause P.J."/>
            <person name="Mamoun C.B."/>
        </authorList>
    </citation>
    <scope>NUCLEOTIDE SEQUENCE [LARGE SCALE GENOMIC DNA]</scope>
    <source>
        <strain evidence="10 11">RI</strain>
    </source>
</reference>
<evidence type="ECO:0000256" key="7">
    <source>
        <dbReference type="SAM" id="Phobius"/>
    </source>
</evidence>
<evidence type="ECO:0000256" key="3">
    <source>
        <dbReference type="ARBA" id="ARBA00022692"/>
    </source>
</evidence>
<evidence type="ECO:0000256" key="6">
    <source>
        <dbReference type="ARBA" id="ARBA00023136"/>
    </source>
</evidence>
<sequence>MSWLWSISFIIGVCSGTHTTIKPLDTVCLGVNVESNDKLVWNMESVPDKDILHCTVYFLKTPTANITTKPIDEFTSNARTLTVDNKGTLSMCVNNSSNRPQTMIFSYKLGNSKNFDIADITTISDTDRIEAISKLLLEKTEEISEKLDINQTKERIHSELSKKMNSRILWWSIGHFIVLVSLYCFQIYCINSFFEVKTRV</sequence>
<dbReference type="InterPro" id="IPR015720">
    <property type="entry name" value="Emp24-like"/>
</dbReference>
<evidence type="ECO:0000256" key="1">
    <source>
        <dbReference type="ARBA" id="ARBA00004479"/>
    </source>
</evidence>
<reference evidence="10 11" key="3">
    <citation type="journal article" date="2016" name="Sci. Rep.">
        <title>Genome-wide diversity and gene expression profiling of Babesia microti isolates identify polymorphic genes that mediate host-pathogen interactions.</title>
        <authorList>
            <person name="Silva J.C."/>
            <person name="Cornillot E."/>
            <person name="McCracken C."/>
            <person name="Usmani-Brown S."/>
            <person name="Dwivedi A."/>
            <person name="Ifeonu O.O."/>
            <person name="Crabtree J."/>
            <person name="Gotia H.T."/>
            <person name="Virji A.Z."/>
            <person name="Reynes C."/>
            <person name="Colinge J."/>
            <person name="Kumar V."/>
            <person name="Lawres L."/>
            <person name="Pazzi J.E."/>
            <person name="Pablo J.V."/>
            <person name="Hung C."/>
            <person name="Brancato J."/>
            <person name="Kumari P."/>
            <person name="Orvis J."/>
            <person name="Tretina K."/>
            <person name="Chibucos M."/>
            <person name="Ott S."/>
            <person name="Sadzewicz L."/>
            <person name="Sengamalay N."/>
            <person name="Shetty A.C."/>
            <person name="Su Q."/>
            <person name="Tallon L."/>
            <person name="Fraser C.M."/>
            <person name="Frutos R."/>
            <person name="Molina D.M."/>
            <person name="Krause P.J."/>
            <person name="Ben Mamoun C."/>
        </authorList>
    </citation>
    <scope>NUCLEOTIDE SEQUENCE [LARGE SCALE GENOMIC DNA]</scope>
    <source>
        <strain evidence="10 11">RI</strain>
    </source>
</reference>
<comment type="subcellular location">
    <subcellularLocation>
        <location evidence="1">Membrane</location>
        <topology evidence="1">Single-pass type I membrane protein</topology>
    </subcellularLocation>
</comment>